<dbReference type="InterPro" id="IPR039420">
    <property type="entry name" value="WalR-like"/>
</dbReference>
<name>A0ABY8H7N3_9MICC</name>
<dbReference type="InterPro" id="IPR000792">
    <property type="entry name" value="Tscrpt_reg_LuxR_C"/>
</dbReference>
<keyword evidence="1 5" id="KW-0597">Phosphoprotein</keyword>
<dbReference type="Pfam" id="PF00196">
    <property type="entry name" value="GerE"/>
    <property type="match status" value="1"/>
</dbReference>
<evidence type="ECO:0000259" key="7">
    <source>
        <dbReference type="PROSITE" id="PS50110"/>
    </source>
</evidence>
<dbReference type="Gene3D" id="3.40.50.2300">
    <property type="match status" value="1"/>
</dbReference>
<evidence type="ECO:0000313" key="8">
    <source>
        <dbReference type="EMBL" id="WFP17041.1"/>
    </source>
</evidence>
<dbReference type="InterPro" id="IPR001789">
    <property type="entry name" value="Sig_transdc_resp-reg_receiver"/>
</dbReference>
<dbReference type="InterPro" id="IPR016032">
    <property type="entry name" value="Sig_transdc_resp-reg_C-effctor"/>
</dbReference>
<reference evidence="8 9" key="1">
    <citation type="submission" date="2023-04" db="EMBL/GenBank/DDBJ databases">
        <title>Funneling lignin-derived compounds into biodiesel using alkali-halophilic Citricoccus sp. P2.</title>
        <authorList>
            <person name="Luo C.-B."/>
        </authorList>
    </citation>
    <scope>NUCLEOTIDE SEQUENCE [LARGE SCALE GENOMIC DNA]</scope>
    <source>
        <strain evidence="8 9">P2</strain>
    </source>
</reference>
<feature type="modified residue" description="4-aspartylphosphate" evidence="5">
    <location>
        <position position="70"/>
    </location>
</feature>
<protein>
    <submittedName>
        <fullName evidence="8">Response regulator transcription factor</fullName>
    </submittedName>
</protein>
<keyword evidence="9" id="KW-1185">Reference proteome</keyword>
<dbReference type="RefSeq" id="WP_270106264.1">
    <property type="nucleotide sequence ID" value="NZ_CP121252.1"/>
</dbReference>
<evidence type="ECO:0000256" key="3">
    <source>
        <dbReference type="ARBA" id="ARBA00023125"/>
    </source>
</evidence>
<dbReference type="CDD" id="cd17535">
    <property type="entry name" value="REC_NarL-like"/>
    <property type="match status" value="1"/>
</dbReference>
<dbReference type="Pfam" id="PF00072">
    <property type="entry name" value="Response_reg"/>
    <property type="match status" value="1"/>
</dbReference>
<dbReference type="SMART" id="SM00421">
    <property type="entry name" value="HTH_LUXR"/>
    <property type="match status" value="1"/>
</dbReference>
<sequence>MTILTAENPMPQPNVAPIRVVVADDQPLMLRALAELIERAPQMEVVGRASHGVEALEQVQATEPDVVLTDLDMPERNGVELIEDLQAYPAIKTLALTTFSSTDWVIAALQAGASGYLVKDAAPDEIVDAIRQVLTNTMVVSPAVVKLLSQHVINQRGGAANPPPGGVPQLNDREQAVVELLAMGMSNREIADELFLSEGSVKLQLRNACQKLHVRDRVQLLVRAVEWGIASPRLGKGRQHLAGRF</sequence>
<feature type="domain" description="Response regulatory" evidence="7">
    <location>
        <begin position="19"/>
        <end position="134"/>
    </location>
</feature>
<dbReference type="PRINTS" id="PR00038">
    <property type="entry name" value="HTHLUXR"/>
</dbReference>
<dbReference type="SMART" id="SM00448">
    <property type="entry name" value="REC"/>
    <property type="match status" value="1"/>
</dbReference>
<dbReference type="InterPro" id="IPR058245">
    <property type="entry name" value="NreC/VraR/RcsB-like_REC"/>
</dbReference>
<dbReference type="PANTHER" id="PTHR43214:SF24">
    <property type="entry name" value="TRANSCRIPTIONAL REGULATORY PROTEIN NARL-RELATED"/>
    <property type="match status" value="1"/>
</dbReference>
<dbReference type="EMBL" id="CP121252">
    <property type="protein sequence ID" value="WFP17041.1"/>
    <property type="molecule type" value="Genomic_DNA"/>
</dbReference>
<evidence type="ECO:0000256" key="5">
    <source>
        <dbReference type="PROSITE-ProRule" id="PRU00169"/>
    </source>
</evidence>
<evidence type="ECO:0000256" key="2">
    <source>
        <dbReference type="ARBA" id="ARBA00023015"/>
    </source>
</evidence>
<keyword evidence="3" id="KW-0238">DNA-binding</keyword>
<dbReference type="Proteomes" id="UP001219037">
    <property type="component" value="Chromosome"/>
</dbReference>
<evidence type="ECO:0000259" key="6">
    <source>
        <dbReference type="PROSITE" id="PS50043"/>
    </source>
</evidence>
<feature type="domain" description="HTH luxR-type" evidence="6">
    <location>
        <begin position="163"/>
        <end position="228"/>
    </location>
</feature>
<dbReference type="SUPFAM" id="SSF46894">
    <property type="entry name" value="C-terminal effector domain of the bipartite response regulators"/>
    <property type="match status" value="1"/>
</dbReference>
<gene>
    <name evidence="8" type="ORF">P8192_02640</name>
</gene>
<evidence type="ECO:0000256" key="1">
    <source>
        <dbReference type="ARBA" id="ARBA00022553"/>
    </source>
</evidence>
<dbReference type="PANTHER" id="PTHR43214">
    <property type="entry name" value="TWO-COMPONENT RESPONSE REGULATOR"/>
    <property type="match status" value="1"/>
</dbReference>
<dbReference type="PROSITE" id="PS50110">
    <property type="entry name" value="RESPONSE_REGULATORY"/>
    <property type="match status" value="1"/>
</dbReference>
<evidence type="ECO:0000256" key="4">
    <source>
        <dbReference type="ARBA" id="ARBA00023163"/>
    </source>
</evidence>
<dbReference type="InterPro" id="IPR011006">
    <property type="entry name" value="CheY-like_superfamily"/>
</dbReference>
<accession>A0ABY8H7N3</accession>
<dbReference type="PROSITE" id="PS00622">
    <property type="entry name" value="HTH_LUXR_1"/>
    <property type="match status" value="1"/>
</dbReference>
<dbReference type="SUPFAM" id="SSF52172">
    <property type="entry name" value="CheY-like"/>
    <property type="match status" value="1"/>
</dbReference>
<dbReference type="PROSITE" id="PS50043">
    <property type="entry name" value="HTH_LUXR_2"/>
    <property type="match status" value="1"/>
</dbReference>
<proteinExistence type="predicted"/>
<keyword evidence="2" id="KW-0805">Transcription regulation</keyword>
<dbReference type="CDD" id="cd06170">
    <property type="entry name" value="LuxR_C_like"/>
    <property type="match status" value="1"/>
</dbReference>
<organism evidence="8 9">
    <name type="scientific">Citricoccus muralis</name>
    <dbReference type="NCBI Taxonomy" id="169134"/>
    <lineage>
        <taxon>Bacteria</taxon>
        <taxon>Bacillati</taxon>
        <taxon>Actinomycetota</taxon>
        <taxon>Actinomycetes</taxon>
        <taxon>Micrococcales</taxon>
        <taxon>Micrococcaceae</taxon>
        <taxon>Citricoccus</taxon>
    </lineage>
</organism>
<keyword evidence="4" id="KW-0804">Transcription</keyword>
<evidence type="ECO:0000313" key="9">
    <source>
        <dbReference type="Proteomes" id="UP001219037"/>
    </source>
</evidence>